<feature type="compositionally biased region" description="Polar residues" evidence="1">
    <location>
        <begin position="945"/>
        <end position="959"/>
    </location>
</feature>
<feature type="region of interest" description="Disordered" evidence="1">
    <location>
        <begin position="1"/>
        <end position="100"/>
    </location>
</feature>
<keyword evidence="3" id="KW-1185">Reference proteome</keyword>
<feature type="compositionally biased region" description="Polar residues" evidence="1">
    <location>
        <begin position="983"/>
        <end position="995"/>
    </location>
</feature>
<proteinExistence type="predicted"/>
<dbReference type="PANTHER" id="PTHR35213:SF3">
    <property type="entry name" value="MYB-LIKE DOMAIN-CONTAINING PROTEIN"/>
    <property type="match status" value="1"/>
</dbReference>
<evidence type="ECO:0000313" key="3">
    <source>
        <dbReference type="Proteomes" id="UP001530293"/>
    </source>
</evidence>
<name>A0ABD3MCI2_9STRA</name>
<comment type="caution">
    <text evidence="2">The sequence shown here is derived from an EMBL/GenBank/DDBJ whole genome shotgun (WGS) entry which is preliminary data.</text>
</comment>
<reference evidence="2 3" key="1">
    <citation type="submission" date="2024-10" db="EMBL/GenBank/DDBJ databases">
        <title>Updated reference genomes for cyclostephanoid diatoms.</title>
        <authorList>
            <person name="Roberts W.R."/>
            <person name="Alverson A.J."/>
        </authorList>
    </citation>
    <scope>NUCLEOTIDE SEQUENCE [LARGE SCALE GENOMIC DNA]</scope>
    <source>
        <strain evidence="2 3">AJA232-27</strain>
    </source>
</reference>
<feature type="compositionally biased region" description="Gly residues" evidence="1">
    <location>
        <begin position="216"/>
        <end position="239"/>
    </location>
</feature>
<feature type="region of interest" description="Disordered" evidence="1">
    <location>
        <begin position="195"/>
        <end position="280"/>
    </location>
</feature>
<sequence length="1038" mass="112565">MSSLHPSSPVATTTGEGGGLAAAAAASSGGGGGEGFESQGFVQQLHQQQQRHLSAAAAMQQQQSSNMVQQQLSFPPNGNTTTPVQQQQQQQPQPTNRLSTSMQTLPCTRCGYPNCDVQISACQCLLHARCAPVPIRACPNPRCFNSHPAFASVGSQSGMVGGGGGGGGCQLELLPMEFGDLDEARRVADLAAKASWRAKEKSRSRKKAKLENNNGSAGGGSSASGGGSSASASAGGGVSGSSNASTTNSTEDGQEEMNSSENVSETSGPPIIPATSSELRTGRWTTEETAYCDRLIQKFILGRLPLSEGIKLNEFLSDMLKSKQSRLTKKMKNAKLSSKTFKRTSGYLADAAEAREFSEIEDAFFHSIQNGLERAEIKFHMQKEWREVFSTYCVSHGQPLNVDRWLASIEEMEKRVHHAKDAERMHRRKMMMGHALRQDLMNPDRGVVILNDNRILDTLHGFGASNGGSTSMTQNSSSNNIASQHMFGFSDSAMSSSAISATMRNDSSNSAALSQNLPTSSSPYLHKIMSFVQSHNVPFEYIDAWVPSFVPDSSDDQQSQSESSGGAGGGIDGKQESALGEKQSKCRLCFAGSIVANQEVVGDAMLGHSSRAIALSPDDHFNLSAFGEYSESFSFDVGCGLPGRVYHMGVPTWEQSVHNAPLHHFERVGGAQQWGIRTVVGIPVPSPNVGRVVVVLYSRHDRSKDHDLVIRLTEEFTRLMPSPRWKLVVDVGQPQVMTQPMTQADVAGHDIGDQIAIQQNQSSTMDLRQNYHAATASQAASPLCGDDPAKLISEVISIFGEHMPSDPTQPSFAFLQGFMSLRLLLLRSSRSDQEEDVVNTMLTSYSSYKAGGRTRQDIALMLARDFMFMNLQSQPQMQLGHAHDSQIQQFSTSTLSTSQIQPQQIQQHQQSQHSFINPSNNNANNNMPPPHSPQRSFGGSVMKLDNTTYNPDNMNVMHSQDQTHHMSIQQQQQHLPSQPHQDSYTQGSTQQQHDYSQIENCPDAMLNELLSLPQDLMAAMNATANAAAAATVTEGYGR</sequence>
<gene>
    <name evidence="2" type="ORF">ACHAWU_010220</name>
</gene>
<dbReference type="PANTHER" id="PTHR35213">
    <property type="entry name" value="RING-TYPE DOMAIN-CONTAINING PROTEIN-RELATED"/>
    <property type="match status" value="1"/>
</dbReference>
<evidence type="ECO:0000313" key="2">
    <source>
        <dbReference type="EMBL" id="KAL3761307.1"/>
    </source>
</evidence>
<feature type="region of interest" description="Disordered" evidence="1">
    <location>
        <begin position="890"/>
        <end position="995"/>
    </location>
</feature>
<feature type="compositionally biased region" description="Polar residues" evidence="1">
    <location>
        <begin position="256"/>
        <end position="267"/>
    </location>
</feature>
<feature type="region of interest" description="Disordered" evidence="1">
    <location>
        <begin position="552"/>
        <end position="575"/>
    </location>
</feature>
<protein>
    <submittedName>
        <fullName evidence="2">Uncharacterized protein</fullName>
    </submittedName>
</protein>
<feature type="compositionally biased region" description="Low complexity" evidence="1">
    <location>
        <begin position="36"/>
        <end position="96"/>
    </location>
</feature>
<feature type="compositionally biased region" description="Low complexity" evidence="1">
    <location>
        <begin position="965"/>
        <end position="982"/>
    </location>
</feature>
<dbReference type="AlphaFoldDB" id="A0ABD3MCI2"/>
<evidence type="ECO:0000256" key="1">
    <source>
        <dbReference type="SAM" id="MobiDB-lite"/>
    </source>
</evidence>
<feature type="compositionally biased region" description="Polar residues" evidence="1">
    <location>
        <begin position="1"/>
        <end position="10"/>
    </location>
</feature>
<dbReference type="EMBL" id="JALLBG020000152">
    <property type="protein sequence ID" value="KAL3761307.1"/>
    <property type="molecule type" value="Genomic_DNA"/>
</dbReference>
<dbReference type="Proteomes" id="UP001530293">
    <property type="component" value="Unassembled WGS sequence"/>
</dbReference>
<accession>A0ABD3MCI2</accession>
<feature type="compositionally biased region" description="Low complexity" evidence="1">
    <location>
        <begin position="890"/>
        <end position="926"/>
    </location>
</feature>
<organism evidence="2 3">
    <name type="scientific">Discostella pseudostelligera</name>
    <dbReference type="NCBI Taxonomy" id="259834"/>
    <lineage>
        <taxon>Eukaryota</taxon>
        <taxon>Sar</taxon>
        <taxon>Stramenopiles</taxon>
        <taxon>Ochrophyta</taxon>
        <taxon>Bacillariophyta</taxon>
        <taxon>Coscinodiscophyceae</taxon>
        <taxon>Thalassiosirophycidae</taxon>
        <taxon>Stephanodiscales</taxon>
        <taxon>Stephanodiscaceae</taxon>
        <taxon>Discostella</taxon>
    </lineage>
</organism>
<feature type="compositionally biased region" description="Low complexity" evidence="1">
    <location>
        <begin position="240"/>
        <end position="250"/>
    </location>
</feature>